<feature type="compositionally biased region" description="Polar residues" evidence="1">
    <location>
        <begin position="506"/>
        <end position="524"/>
    </location>
</feature>
<protein>
    <submittedName>
        <fullName evidence="2">Uncharacterized protein</fullName>
    </submittedName>
</protein>
<evidence type="ECO:0000313" key="3">
    <source>
        <dbReference type="Proteomes" id="UP000010988"/>
    </source>
</evidence>
<keyword evidence="3" id="KW-1185">Reference proteome</keyword>
<accession>L7KHG7</accession>
<name>L7KHG7_9ACTN</name>
<dbReference type="AlphaFoldDB" id="L7KHG7"/>
<dbReference type="eggNOG" id="ENOG5031Z6T">
    <property type="taxonomic scope" value="Bacteria"/>
</dbReference>
<dbReference type="Proteomes" id="UP000010988">
    <property type="component" value="Unassembled WGS sequence"/>
</dbReference>
<dbReference type="EMBL" id="BANR01000003">
    <property type="protein sequence ID" value="GAC47148.1"/>
    <property type="molecule type" value="Genomic_DNA"/>
</dbReference>
<feature type="compositionally biased region" description="Low complexity" evidence="1">
    <location>
        <begin position="543"/>
        <end position="559"/>
    </location>
</feature>
<dbReference type="OrthoDB" id="4382208at2"/>
<feature type="compositionally biased region" description="Polar residues" evidence="1">
    <location>
        <begin position="412"/>
        <end position="426"/>
    </location>
</feature>
<feature type="compositionally biased region" description="Low complexity" evidence="1">
    <location>
        <begin position="431"/>
        <end position="440"/>
    </location>
</feature>
<reference evidence="2 3" key="1">
    <citation type="submission" date="2012-12" db="EMBL/GenBank/DDBJ databases">
        <title>Whole genome shotgun sequence of Gordonia aichiensis NBRC 108223.</title>
        <authorList>
            <person name="Isaki-Nakamura S."/>
            <person name="Hosoyama A."/>
            <person name="Tsuchikane K."/>
            <person name="Ando Y."/>
            <person name="Baba S."/>
            <person name="Ohji S."/>
            <person name="Hamada M."/>
            <person name="Tamura T."/>
            <person name="Yamazoe A."/>
            <person name="Yamazaki S."/>
            <person name="Fujita N."/>
        </authorList>
    </citation>
    <scope>NUCLEOTIDE SEQUENCE [LARGE SCALE GENOMIC DNA]</scope>
    <source>
        <strain evidence="2 3">NBRC 108223</strain>
    </source>
</reference>
<feature type="region of interest" description="Disordered" evidence="1">
    <location>
        <begin position="1"/>
        <end position="30"/>
    </location>
</feature>
<proteinExistence type="predicted"/>
<sequence length="559" mass="56465">MAQSAVNDAQRSGVRRAEKQGRRRKRKAAERTAAGAVAVAAVATLGFGQTVGAGQAEAGVTDDVVNAIVTGAGDIAAFWNVDVCANGEKRGNANCSDASKLGIAVVLPDEVSVVPSDNNKSHGSAVVRGSGYEFALAAREGKATAIAFLPVSLATAGATDGRTAWSFAVLGMANAWTTDTTDVTLWYGGPGAPLVPGIKSVGCYGGATAAYAEGVGACANVAGTFDFRYNELAANKTKLTTPEVQFALTDPTAVISDPAGVFTDVLRALLNGETPWLSKDFTRLTVGGDRTDAYGLPVLFTLTSDYGTQAPIVVHWLGSSITFNPLVNVNDNGKAKPNHLGIPVITFGDVDTAQLLPTVDIPAIAFPFGLPSVGPFGETGSAARSAGQITALRATSGDAVVPTRAAAASAVDNSTTPASENNTAAQETDDVSVSVPSADSQTAPAQADSHDEDASRPQAQREVSSDPASQAGADSPNTTQVDGGASAYVGKHRSPDDYVGKHRSTDTGGQVGASSQDGTGSQERAGSHSGAESHTGAAGQAGAVSHAETSSSASSANAE</sequence>
<comment type="caution">
    <text evidence="2">The sequence shown here is derived from an EMBL/GenBank/DDBJ whole genome shotgun (WGS) entry which is preliminary data.</text>
</comment>
<feature type="compositionally biased region" description="Basic and acidic residues" evidence="1">
    <location>
        <begin position="493"/>
        <end position="505"/>
    </location>
</feature>
<evidence type="ECO:0000313" key="2">
    <source>
        <dbReference type="EMBL" id="GAC47148.1"/>
    </source>
</evidence>
<feature type="compositionally biased region" description="Polar residues" evidence="1">
    <location>
        <begin position="1"/>
        <end position="10"/>
    </location>
</feature>
<organism evidence="2 3">
    <name type="scientific">Gordonia aichiensis NBRC 108223</name>
    <dbReference type="NCBI Taxonomy" id="1220583"/>
    <lineage>
        <taxon>Bacteria</taxon>
        <taxon>Bacillati</taxon>
        <taxon>Actinomycetota</taxon>
        <taxon>Actinomycetes</taxon>
        <taxon>Mycobacteriales</taxon>
        <taxon>Gordoniaceae</taxon>
        <taxon>Gordonia</taxon>
    </lineage>
</organism>
<dbReference type="RefSeq" id="WP_005169902.1">
    <property type="nucleotide sequence ID" value="NZ_BANR01000003.1"/>
</dbReference>
<evidence type="ECO:0000256" key="1">
    <source>
        <dbReference type="SAM" id="MobiDB-lite"/>
    </source>
</evidence>
<gene>
    <name evidence="2" type="ORF">GOACH_03_01660</name>
</gene>
<feature type="region of interest" description="Disordered" evidence="1">
    <location>
        <begin position="408"/>
        <end position="559"/>
    </location>
</feature>
<feature type="compositionally biased region" description="Polar residues" evidence="1">
    <location>
        <begin position="457"/>
        <end position="468"/>
    </location>
</feature>
<dbReference type="STRING" id="1220583.GOACH_03_01660"/>